<comment type="caution">
    <text evidence="3">The sequence shown here is derived from an EMBL/GenBank/DDBJ whole genome shotgun (WGS) entry which is preliminary data.</text>
</comment>
<evidence type="ECO:0000256" key="2">
    <source>
        <dbReference type="SAM" id="SignalP"/>
    </source>
</evidence>
<keyword evidence="1" id="KW-1133">Transmembrane helix</keyword>
<evidence type="ECO:0000313" key="4">
    <source>
        <dbReference type="Proteomes" id="UP000023152"/>
    </source>
</evidence>
<dbReference type="AlphaFoldDB" id="X6NSD6"/>
<dbReference type="EMBL" id="ASPP01006184">
    <property type="protein sequence ID" value="ETO29205.1"/>
    <property type="molecule type" value="Genomic_DNA"/>
</dbReference>
<proteinExistence type="predicted"/>
<name>X6NSD6_RETFI</name>
<keyword evidence="4" id="KW-1185">Reference proteome</keyword>
<evidence type="ECO:0000313" key="3">
    <source>
        <dbReference type="EMBL" id="ETO29205.1"/>
    </source>
</evidence>
<evidence type="ECO:0000256" key="1">
    <source>
        <dbReference type="SAM" id="Phobius"/>
    </source>
</evidence>
<feature type="transmembrane region" description="Helical" evidence="1">
    <location>
        <begin position="227"/>
        <end position="246"/>
    </location>
</feature>
<keyword evidence="1" id="KW-0812">Transmembrane</keyword>
<feature type="chain" id="PRO_5004976073" evidence="2">
    <location>
        <begin position="19"/>
        <end position="309"/>
    </location>
</feature>
<protein>
    <submittedName>
        <fullName evidence="3">Uncharacterized protein</fullName>
    </submittedName>
</protein>
<feature type="signal peptide" evidence="2">
    <location>
        <begin position="1"/>
        <end position="18"/>
    </location>
</feature>
<accession>X6NSD6</accession>
<organism evidence="3 4">
    <name type="scientific">Reticulomyxa filosa</name>
    <dbReference type="NCBI Taxonomy" id="46433"/>
    <lineage>
        <taxon>Eukaryota</taxon>
        <taxon>Sar</taxon>
        <taxon>Rhizaria</taxon>
        <taxon>Retaria</taxon>
        <taxon>Foraminifera</taxon>
        <taxon>Monothalamids</taxon>
        <taxon>Reticulomyxidae</taxon>
        <taxon>Reticulomyxa</taxon>
    </lineage>
</organism>
<keyword evidence="1" id="KW-0472">Membrane</keyword>
<keyword evidence="2" id="KW-0732">Signal</keyword>
<reference evidence="3 4" key="1">
    <citation type="journal article" date="2013" name="Curr. Biol.">
        <title>The Genome of the Foraminiferan Reticulomyxa filosa.</title>
        <authorList>
            <person name="Glockner G."/>
            <person name="Hulsmann N."/>
            <person name="Schleicher M."/>
            <person name="Noegel A.A."/>
            <person name="Eichinger L."/>
            <person name="Gallinger C."/>
            <person name="Pawlowski J."/>
            <person name="Sierra R."/>
            <person name="Euteneuer U."/>
            <person name="Pillet L."/>
            <person name="Moustafa A."/>
            <person name="Platzer M."/>
            <person name="Groth M."/>
            <person name="Szafranski K."/>
            <person name="Schliwa M."/>
        </authorList>
    </citation>
    <scope>NUCLEOTIDE SEQUENCE [LARGE SCALE GENOMIC DNA]</scope>
</reference>
<dbReference type="Proteomes" id="UP000023152">
    <property type="component" value="Unassembled WGS sequence"/>
</dbReference>
<sequence length="309" mass="36300">MMLFLFTLSLFLSQQVDAKKNIPLDFAGNTFYFNLDFDWIQPCLETLLFHIGKHAFFFVNKINNKQKTKGKKIRKNSDILKAIEKLGDICSDWTKNYRVARRKSSNYLYLVSTKEKASLEKMVNEMLITYRPNFVRSDSKVHKSSQKMCDVLSERLEQSLEKGKQNAVDETKTTLYNYCTQEYPLDCQEAMFNTTIEWRSVNINNKEIDQDKASSKEKEDFVYDPKFFGGVFCIVLGFVLMVRQWIQIYKPIRPDVVKNCWICTQNFSYNLCFFFASATFANYGLFIFTKIANDSLEVTYFNNSTKRKQ</sequence>
<gene>
    <name evidence="3" type="ORF">RFI_07922</name>
</gene>
<feature type="transmembrane region" description="Helical" evidence="1">
    <location>
        <begin position="267"/>
        <end position="288"/>
    </location>
</feature>